<dbReference type="InterPro" id="IPR029442">
    <property type="entry name" value="GyrI-like"/>
</dbReference>
<gene>
    <name evidence="2" type="ORF">Y717_04980</name>
</gene>
<organism evidence="2 3">
    <name type="scientific">Streptomyces scopuliridis RB72</name>
    <dbReference type="NCBI Taxonomy" id="1440053"/>
    <lineage>
        <taxon>Bacteria</taxon>
        <taxon>Bacillati</taxon>
        <taxon>Actinomycetota</taxon>
        <taxon>Actinomycetes</taxon>
        <taxon>Kitasatosporales</taxon>
        <taxon>Streptomycetaceae</taxon>
        <taxon>Streptomyces</taxon>
    </lineage>
</organism>
<accession>A0A2T7TAZ4</accession>
<keyword evidence="3" id="KW-1185">Reference proteome</keyword>
<name>A0A2T7TAZ4_9ACTN</name>
<evidence type="ECO:0000313" key="2">
    <source>
        <dbReference type="EMBL" id="PVE12327.1"/>
    </source>
</evidence>
<dbReference type="Gene3D" id="3.20.80.10">
    <property type="entry name" value="Regulatory factor, effector binding domain"/>
    <property type="match status" value="1"/>
</dbReference>
<reference evidence="2 3" key="1">
    <citation type="submission" date="2013-12" db="EMBL/GenBank/DDBJ databases">
        <title>Annotated genome of Streptomyces scopuliridis.</title>
        <authorList>
            <person name="Olson J.B."/>
        </authorList>
    </citation>
    <scope>NUCLEOTIDE SEQUENCE [LARGE SCALE GENOMIC DNA]</scope>
    <source>
        <strain evidence="2 3">RB72</strain>
    </source>
</reference>
<dbReference type="Pfam" id="PF06445">
    <property type="entry name" value="GyrI-like"/>
    <property type="match status" value="1"/>
</dbReference>
<protein>
    <submittedName>
        <fullName evidence="2">AraC family transcriptional regulator</fullName>
    </submittedName>
</protein>
<feature type="domain" description="AraC effector-binding" evidence="1">
    <location>
        <begin position="21"/>
        <end position="181"/>
    </location>
</feature>
<sequence>MTEEMSDEGVRDDMDRSEHVSLPKIVRRGEQPYVAIGKSVRMDEFPTIADRLPELIGWVLGQGLELAGAPFFRYRTVDMDGESEVEAGVPLVSAPEPEGEIRVGVLPAGHYATVTHLGHPEGLLEVARGLREWAEHEGLEWDMTVVDGVEHWGCRLESYKTNPQVEPDPAHWETELAFRLADLAPGT</sequence>
<dbReference type="Proteomes" id="UP000245992">
    <property type="component" value="Unassembled WGS sequence"/>
</dbReference>
<proteinExistence type="predicted"/>
<evidence type="ECO:0000259" key="1">
    <source>
        <dbReference type="SMART" id="SM00871"/>
    </source>
</evidence>
<dbReference type="InterPro" id="IPR011256">
    <property type="entry name" value="Reg_factor_effector_dom_sf"/>
</dbReference>
<dbReference type="SUPFAM" id="SSF55136">
    <property type="entry name" value="Probable bacterial effector-binding domain"/>
    <property type="match status" value="1"/>
</dbReference>
<dbReference type="AlphaFoldDB" id="A0A2T7TAZ4"/>
<dbReference type="RefSeq" id="WP_240627595.1">
    <property type="nucleotide sequence ID" value="NZ_AZSP01000115.1"/>
</dbReference>
<evidence type="ECO:0000313" key="3">
    <source>
        <dbReference type="Proteomes" id="UP000245992"/>
    </source>
</evidence>
<dbReference type="InterPro" id="IPR010499">
    <property type="entry name" value="AraC_E-bd"/>
</dbReference>
<dbReference type="EMBL" id="AZSP01000115">
    <property type="protein sequence ID" value="PVE12327.1"/>
    <property type="molecule type" value="Genomic_DNA"/>
</dbReference>
<dbReference type="SMART" id="SM00871">
    <property type="entry name" value="AraC_E_bind"/>
    <property type="match status" value="1"/>
</dbReference>
<dbReference type="STRING" id="1440053.GCA_000718095_02274"/>
<comment type="caution">
    <text evidence="2">The sequence shown here is derived from an EMBL/GenBank/DDBJ whole genome shotgun (WGS) entry which is preliminary data.</text>
</comment>